<comment type="caution">
    <text evidence="2">The sequence shown here is derived from an EMBL/GenBank/DDBJ whole genome shotgun (WGS) entry which is preliminary data.</text>
</comment>
<protein>
    <submittedName>
        <fullName evidence="2">Uncharacterized protein</fullName>
    </submittedName>
</protein>
<gene>
    <name evidence="2" type="ORF">HAX54_007337</name>
</gene>
<evidence type="ECO:0000313" key="2">
    <source>
        <dbReference type="EMBL" id="MCD7468835.1"/>
    </source>
</evidence>
<feature type="compositionally biased region" description="Basic residues" evidence="1">
    <location>
        <begin position="89"/>
        <end position="101"/>
    </location>
</feature>
<dbReference type="Proteomes" id="UP000823775">
    <property type="component" value="Unassembled WGS sequence"/>
</dbReference>
<sequence length="101" mass="11462">MNGLLAIVLNISNGDMRRVDETKKTTAIPRYDKDEEFPMLSKTTAQQDLSSKLKVAATLKETKEIPRYEKDEEFPILSKPTAQQEVSSKGKKHPRKSRNEG</sequence>
<reference evidence="2 3" key="1">
    <citation type="journal article" date="2021" name="BMC Genomics">
        <title>Datura genome reveals duplications of psychoactive alkaloid biosynthetic genes and high mutation rate following tissue culture.</title>
        <authorList>
            <person name="Rajewski A."/>
            <person name="Carter-House D."/>
            <person name="Stajich J."/>
            <person name="Litt A."/>
        </authorList>
    </citation>
    <scope>NUCLEOTIDE SEQUENCE [LARGE SCALE GENOMIC DNA]</scope>
    <source>
        <strain evidence="2">AR-01</strain>
    </source>
</reference>
<dbReference type="EMBL" id="JACEIK010001377">
    <property type="protein sequence ID" value="MCD7468835.1"/>
    <property type="molecule type" value="Genomic_DNA"/>
</dbReference>
<accession>A0ABS8TD45</accession>
<evidence type="ECO:0000313" key="3">
    <source>
        <dbReference type="Proteomes" id="UP000823775"/>
    </source>
</evidence>
<name>A0ABS8TD45_DATST</name>
<organism evidence="2 3">
    <name type="scientific">Datura stramonium</name>
    <name type="common">Jimsonweed</name>
    <name type="synonym">Common thornapple</name>
    <dbReference type="NCBI Taxonomy" id="4076"/>
    <lineage>
        <taxon>Eukaryota</taxon>
        <taxon>Viridiplantae</taxon>
        <taxon>Streptophyta</taxon>
        <taxon>Embryophyta</taxon>
        <taxon>Tracheophyta</taxon>
        <taxon>Spermatophyta</taxon>
        <taxon>Magnoliopsida</taxon>
        <taxon>eudicotyledons</taxon>
        <taxon>Gunneridae</taxon>
        <taxon>Pentapetalae</taxon>
        <taxon>asterids</taxon>
        <taxon>lamiids</taxon>
        <taxon>Solanales</taxon>
        <taxon>Solanaceae</taxon>
        <taxon>Solanoideae</taxon>
        <taxon>Datureae</taxon>
        <taxon>Datura</taxon>
    </lineage>
</organism>
<feature type="region of interest" description="Disordered" evidence="1">
    <location>
        <begin position="64"/>
        <end position="101"/>
    </location>
</feature>
<proteinExistence type="predicted"/>
<evidence type="ECO:0000256" key="1">
    <source>
        <dbReference type="SAM" id="MobiDB-lite"/>
    </source>
</evidence>
<keyword evidence="3" id="KW-1185">Reference proteome</keyword>